<gene>
    <name evidence="1" type="ORF">G6F50_016455</name>
</gene>
<proteinExistence type="predicted"/>
<dbReference type="AlphaFoldDB" id="A0A9P7C286"/>
<reference evidence="1 2" key="1">
    <citation type="journal article" date="2020" name="Microb. Genom.">
        <title>Genetic diversity of clinical and environmental Mucorales isolates obtained from an investigation of mucormycosis cases among solid organ transplant recipients.</title>
        <authorList>
            <person name="Nguyen M.H."/>
            <person name="Kaul D."/>
            <person name="Muto C."/>
            <person name="Cheng S.J."/>
            <person name="Richter R.A."/>
            <person name="Bruno V.M."/>
            <person name="Liu G."/>
            <person name="Beyhan S."/>
            <person name="Sundermann A.J."/>
            <person name="Mounaud S."/>
            <person name="Pasculle A.W."/>
            <person name="Nierman W.C."/>
            <person name="Driscoll E."/>
            <person name="Cumbie R."/>
            <person name="Clancy C.J."/>
            <person name="Dupont C.L."/>
        </authorList>
    </citation>
    <scope>NUCLEOTIDE SEQUENCE [LARGE SCALE GENOMIC DNA]</scope>
    <source>
        <strain evidence="1 2">GL24</strain>
    </source>
</reference>
<keyword evidence="2" id="KW-1185">Reference proteome</keyword>
<evidence type="ECO:0000313" key="2">
    <source>
        <dbReference type="Proteomes" id="UP000740926"/>
    </source>
</evidence>
<sequence length="125" mass="12754">MHLWCDSTVAQPVLRPTASTSSTAASTSSPSLRIWLVCSAPCAAATRASPSSSAGSATPPGWYARPVLNPTAPAASASASMRCMAACSPTLGAAVGSRMAARRRFAWPTSAATLIIGWVDRTSSK</sequence>
<dbReference type="Proteomes" id="UP000740926">
    <property type="component" value="Unassembled WGS sequence"/>
</dbReference>
<name>A0A9P7C286_9FUNG</name>
<evidence type="ECO:0000313" key="1">
    <source>
        <dbReference type="EMBL" id="KAG1531899.1"/>
    </source>
</evidence>
<accession>A0A9P7C286</accession>
<comment type="caution">
    <text evidence="1">The sequence shown here is derived from an EMBL/GenBank/DDBJ whole genome shotgun (WGS) entry which is preliminary data.</text>
</comment>
<organism evidence="1 2">
    <name type="scientific">Rhizopus delemar</name>
    <dbReference type="NCBI Taxonomy" id="936053"/>
    <lineage>
        <taxon>Eukaryota</taxon>
        <taxon>Fungi</taxon>
        <taxon>Fungi incertae sedis</taxon>
        <taxon>Mucoromycota</taxon>
        <taxon>Mucoromycotina</taxon>
        <taxon>Mucoromycetes</taxon>
        <taxon>Mucorales</taxon>
        <taxon>Mucorineae</taxon>
        <taxon>Rhizopodaceae</taxon>
        <taxon>Rhizopus</taxon>
    </lineage>
</organism>
<protein>
    <submittedName>
        <fullName evidence="1">Uncharacterized protein</fullName>
    </submittedName>
</protein>
<dbReference type="EMBL" id="JAANIU010010380">
    <property type="protein sequence ID" value="KAG1531899.1"/>
    <property type="molecule type" value="Genomic_DNA"/>
</dbReference>